<dbReference type="EMBL" id="NJHN03000079">
    <property type="protein sequence ID" value="KAH9417158.1"/>
    <property type="molecule type" value="Genomic_DNA"/>
</dbReference>
<keyword evidence="3" id="KW-1185">Reference proteome</keyword>
<protein>
    <submittedName>
        <fullName evidence="2">Uncharacterized protein</fullName>
    </submittedName>
</protein>
<proteinExistence type="predicted"/>
<name>A0ABQ8J3K0_DERPT</name>
<feature type="region of interest" description="Disordered" evidence="1">
    <location>
        <begin position="31"/>
        <end position="65"/>
    </location>
</feature>
<organism evidence="2 3">
    <name type="scientific">Dermatophagoides pteronyssinus</name>
    <name type="common">European house dust mite</name>
    <dbReference type="NCBI Taxonomy" id="6956"/>
    <lineage>
        <taxon>Eukaryota</taxon>
        <taxon>Metazoa</taxon>
        <taxon>Ecdysozoa</taxon>
        <taxon>Arthropoda</taxon>
        <taxon>Chelicerata</taxon>
        <taxon>Arachnida</taxon>
        <taxon>Acari</taxon>
        <taxon>Acariformes</taxon>
        <taxon>Sarcoptiformes</taxon>
        <taxon>Astigmata</taxon>
        <taxon>Psoroptidia</taxon>
        <taxon>Analgoidea</taxon>
        <taxon>Pyroglyphidae</taxon>
        <taxon>Dermatophagoidinae</taxon>
        <taxon>Dermatophagoides</taxon>
    </lineage>
</organism>
<accession>A0ABQ8J3K0</accession>
<feature type="compositionally biased region" description="Low complexity" evidence="1">
    <location>
        <begin position="36"/>
        <end position="64"/>
    </location>
</feature>
<evidence type="ECO:0000313" key="3">
    <source>
        <dbReference type="Proteomes" id="UP000887458"/>
    </source>
</evidence>
<comment type="caution">
    <text evidence="2">The sequence shown here is derived from an EMBL/GenBank/DDBJ whole genome shotgun (WGS) entry which is preliminary data.</text>
</comment>
<evidence type="ECO:0000313" key="2">
    <source>
        <dbReference type="EMBL" id="KAH9417158.1"/>
    </source>
</evidence>
<gene>
    <name evidence="2" type="ORF">DERP_015277</name>
</gene>
<sequence length="467" mass="54728">MKPLVIIILILSFIIIMLLLINSGKLIKNDDSNKPTTTTESTTTTTTKATTTTETTTTTTTRMVKTTKKSLPKEPGFVCKKFKNISNSLPEISGYIETYYNEKLRLIIFHLMATYPFPMKYTVEIKFIKSKSEIFNEKNPYKLNLWPAYELKKFDFDSDGVGNRWIDDERLILKQSPEPEQPGQIILMSKPVPEQFKSNRIWLFEFTVDNQTEPKKIGKLCLTESGDNGKLSLTFDDNDGSDEEQCDYFPYVTVKPDSIIVNNRYLYMFYSNHVDILTDWHLCDPFDDSNEQQKLNCIIHYREIIIANELNRFDFDSDGVGNRWIDDERLILKQQSEQQITLTTKPVPEQFKSNRIWLFEFFSDNQTERTKIGKLCLTESGDNGKLSMIFGKDQDCKYFPYVTTIPDCILVNNRYLYMFYSNHVDILTDWHLCNPFDHQNQQQQQPKKPCIIHYKEIMLEKFFVCNE</sequence>
<dbReference type="Pfam" id="PF21827">
    <property type="entry name" value="New_glue"/>
    <property type="match status" value="1"/>
</dbReference>
<evidence type="ECO:0000256" key="1">
    <source>
        <dbReference type="SAM" id="MobiDB-lite"/>
    </source>
</evidence>
<dbReference type="InterPro" id="IPR054054">
    <property type="entry name" value="Ng_1-3-like"/>
</dbReference>
<dbReference type="Proteomes" id="UP000887458">
    <property type="component" value="Unassembled WGS sequence"/>
</dbReference>
<reference evidence="2 3" key="1">
    <citation type="journal article" date="2018" name="J. Allergy Clin. Immunol.">
        <title>High-quality assembly of Dermatophagoides pteronyssinus genome and transcriptome reveals a wide range of novel allergens.</title>
        <authorList>
            <person name="Liu X.Y."/>
            <person name="Yang K.Y."/>
            <person name="Wang M.Q."/>
            <person name="Kwok J.S."/>
            <person name="Zeng X."/>
            <person name="Yang Z."/>
            <person name="Xiao X.J."/>
            <person name="Lau C.P."/>
            <person name="Li Y."/>
            <person name="Huang Z.M."/>
            <person name="Ba J.G."/>
            <person name="Yim A.K."/>
            <person name="Ouyang C.Y."/>
            <person name="Ngai S.M."/>
            <person name="Chan T.F."/>
            <person name="Leung E.L."/>
            <person name="Liu L."/>
            <person name="Liu Z.G."/>
            <person name="Tsui S.K."/>
        </authorList>
    </citation>
    <scope>NUCLEOTIDE SEQUENCE [LARGE SCALE GENOMIC DNA]</scope>
    <source>
        <strain evidence="2">Derp</strain>
    </source>
</reference>
<reference evidence="2 3" key="2">
    <citation type="journal article" date="2022" name="Mol. Biol. Evol.">
        <title>Comparative Genomics Reveals Insights into the Divergent Evolution of Astigmatic Mites and Household Pest Adaptations.</title>
        <authorList>
            <person name="Xiong Q."/>
            <person name="Wan A.T."/>
            <person name="Liu X."/>
            <person name="Fung C.S."/>
            <person name="Xiao X."/>
            <person name="Malainual N."/>
            <person name="Hou J."/>
            <person name="Wang L."/>
            <person name="Wang M."/>
            <person name="Yang K.Y."/>
            <person name="Cui Y."/>
            <person name="Leung E.L."/>
            <person name="Nong W."/>
            <person name="Shin S.K."/>
            <person name="Au S.W."/>
            <person name="Jeong K.Y."/>
            <person name="Chew F.T."/>
            <person name="Hui J.H."/>
            <person name="Leung T.F."/>
            <person name="Tungtrongchitr A."/>
            <person name="Zhong N."/>
            <person name="Liu Z."/>
            <person name="Tsui S.K."/>
        </authorList>
    </citation>
    <scope>NUCLEOTIDE SEQUENCE [LARGE SCALE GENOMIC DNA]</scope>
    <source>
        <strain evidence="2">Derp</strain>
    </source>
</reference>